<organism evidence="2">
    <name type="scientific">marine sediment metagenome</name>
    <dbReference type="NCBI Taxonomy" id="412755"/>
    <lineage>
        <taxon>unclassified sequences</taxon>
        <taxon>metagenomes</taxon>
        <taxon>ecological metagenomes</taxon>
    </lineage>
</organism>
<feature type="compositionally biased region" description="Basic and acidic residues" evidence="1">
    <location>
        <begin position="88"/>
        <end position="98"/>
    </location>
</feature>
<sequence length="181" mass="19028">MIATHTAIAGAHHAKTGNDEVYGLFRVGLDAGKPAPGIVGRFYWATDTKILYYDTGVAWVETTRGETVTRLAQLAERAHGSLTGVTPDQHHAQDHAASHEPGGADEVNLAGLDGEPSDTINKSILTAQGDIITRDATAPKRLAKGITGYYLKAGANEPEWTAVPPGYTDAEALAWALVVGG</sequence>
<accession>X1HKC0</accession>
<evidence type="ECO:0000313" key="2">
    <source>
        <dbReference type="EMBL" id="GAH54294.1"/>
    </source>
</evidence>
<evidence type="ECO:0000256" key="1">
    <source>
        <dbReference type="SAM" id="MobiDB-lite"/>
    </source>
</evidence>
<proteinExistence type="predicted"/>
<feature type="region of interest" description="Disordered" evidence="1">
    <location>
        <begin position="83"/>
        <end position="113"/>
    </location>
</feature>
<name>X1HKC0_9ZZZZ</name>
<dbReference type="EMBL" id="BARU01018253">
    <property type="protein sequence ID" value="GAH54294.1"/>
    <property type="molecule type" value="Genomic_DNA"/>
</dbReference>
<protein>
    <submittedName>
        <fullName evidence="2">Uncharacterized protein</fullName>
    </submittedName>
</protein>
<gene>
    <name evidence="2" type="ORF">S03H2_30187</name>
</gene>
<comment type="caution">
    <text evidence="2">The sequence shown here is derived from an EMBL/GenBank/DDBJ whole genome shotgun (WGS) entry which is preliminary data.</text>
</comment>
<dbReference type="AlphaFoldDB" id="X1HKC0"/>
<reference evidence="2" key="1">
    <citation type="journal article" date="2014" name="Front. Microbiol.">
        <title>High frequency of phylogenetically diverse reductive dehalogenase-homologous genes in deep subseafloor sedimentary metagenomes.</title>
        <authorList>
            <person name="Kawai M."/>
            <person name="Futagami T."/>
            <person name="Toyoda A."/>
            <person name="Takaki Y."/>
            <person name="Nishi S."/>
            <person name="Hori S."/>
            <person name="Arai W."/>
            <person name="Tsubouchi T."/>
            <person name="Morono Y."/>
            <person name="Uchiyama I."/>
            <person name="Ito T."/>
            <person name="Fujiyama A."/>
            <person name="Inagaki F."/>
            <person name="Takami H."/>
        </authorList>
    </citation>
    <scope>NUCLEOTIDE SEQUENCE</scope>
    <source>
        <strain evidence="2">Expedition CK06-06</strain>
    </source>
</reference>